<proteinExistence type="predicted"/>
<dbReference type="Proteomes" id="UP000823561">
    <property type="component" value="Chromosome 6"/>
</dbReference>
<reference evidence="1" key="1">
    <citation type="submission" date="2020-10" db="EMBL/GenBank/DDBJ databases">
        <title>Chromosome-scale genome assembly of the Allis shad, Alosa alosa.</title>
        <authorList>
            <person name="Margot Z."/>
            <person name="Christophe K."/>
            <person name="Cabau C."/>
            <person name="Louis A."/>
            <person name="Berthelot C."/>
            <person name="Parey E."/>
            <person name="Roest Crollius H."/>
            <person name="Montfort J."/>
            <person name="Robinson-Rechavi M."/>
            <person name="Bucao C."/>
            <person name="Bouchez O."/>
            <person name="Gislard M."/>
            <person name="Lluch J."/>
            <person name="Milhes M."/>
            <person name="Lampietro C."/>
            <person name="Lopez Roques C."/>
            <person name="Donnadieu C."/>
            <person name="Braasch I."/>
            <person name="Desvignes T."/>
            <person name="Postlethwait J."/>
            <person name="Bobe J."/>
            <person name="Guiguen Y."/>
        </authorList>
    </citation>
    <scope>NUCLEOTIDE SEQUENCE</scope>
    <source>
        <strain evidence="1">M-15738</strain>
        <tissue evidence="1">Blood</tissue>
    </source>
</reference>
<keyword evidence="2" id="KW-1185">Reference proteome</keyword>
<sequence length="176" mass="18204">MPLNASLPQSHIWEGAVSVTHSDRVKPPGGPCDLSVAPPTIAHLSSVTSCQASLSAAEWPVTSEQSGARRVYVHVFVHLPRPRRGVGFGGGGGGGGGSSRLDFGMSGNGNPCPPGVPPPLGAFSVPHYSYFFPHMLGGLSPPALPGLSVSGYSTPSPASEYPLSFSFPFHSSQNWN</sequence>
<dbReference type="AlphaFoldDB" id="A0AAV6GZ97"/>
<dbReference type="EMBL" id="JADWDJ010000006">
    <property type="protein sequence ID" value="KAG5280215.1"/>
    <property type="molecule type" value="Genomic_DNA"/>
</dbReference>
<protein>
    <submittedName>
        <fullName evidence="1">Uncharacterized protein</fullName>
    </submittedName>
</protein>
<accession>A0AAV6GZ97</accession>
<comment type="caution">
    <text evidence="1">The sequence shown here is derived from an EMBL/GenBank/DDBJ whole genome shotgun (WGS) entry which is preliminary data.</text>
</comment>
<evidence type="ECO:0000313" key="1">
    <source>
        <dbReference type="EMBL" id="KAG5280215.1"/>
    </source>
</evidence>
<name>A0AAV6GZ97_9TELE</name>
<organism evidence="1 2">
    <name type="scientific">Alosa alosa</name>
    <name type="common">allis shad</name>
    <dbReference type="NCBI Taxonomy" id="278164"/>
    <lineage>
        <taxon>Eukaryota</taxon>
        <taxon>Metazoa</taxon>
        <taxon>Chordata</taxon>
        <taxon>Craniata</taxon>
        <taxon>Vertebrata</taxon>
        <taxon>Euteleostomi</taxon>
        <taxon>Actinopterygii</taxon>
        <taxon>Neopterygii</taxon>
        <taxon>Teleostei</taxon>
        <taxon>Clupei</taxon>
        <taxon>Clupeiformes</taxon>
        <taxon>Clupeoidei</taxon>
        <taxon>Clupeidae</taxon>
        <taxon>Alosa</taxon>
    </lineage>
</organism>
<evidence type="ECO:0000313" key="2">
    <source>
        <dbReference type="Proteomes" id="UP000823561"/>
    </source>
</evidence>
<gene>
    <name evidence="1" type="ORF">AALO_G00086330</name>
</gene>